<dbReference type="AlphaFoldDB" id="A0A409Y933"/>
<keyword evidence="3" id="KW-1185">Reference proteome</keyword>
<accession>A0A409Y933</accession>
<feature type="region of interest" description="Disordered" evidence="1">
    <location>
        <begin position="103"/>
        <end position="135"/>
    </location>
</feature>
<evidence type="ECO:0000313" key="2">
    <source>
        <dbReference type="EMBL" id="PPQ99622.1"/>
    </source>
</evidence>
<organism evidence="2 3">
    <name type="scientific">Panaeolus cyanescens</name>
    <dbReference type="NCBI Taxonomy" id="181874"/>
    <lineage>
        <taxon>Eukaryota</taxon>
        <taxon>Fungi</taxon>
        <taxon>Dikarya</taxon>
        <taxon>Basidiomycota</taxon>
        <taxon>Agaricomycotina</taxon>
        <taxon>Agaricomycetes</taxon>
        <taxon>Agaricomycetidae</taxon>
        <taxon>Agaricales</taxon>
        <taxon>Agaricineae</taxon>
        <taxon>Galeropsidaceae</taxon>
        <taxon>Panaeolus</taxon>
    </lineage>
</organism>
<name>A0A409Y933_9AGAR</name>
<feature type="compositionally biased region" description="Low complexity" evidence="1">
    <location>
        <begin position="114"/>
        <end position="128"/>
    </location>
</feature>
<dbReference type="InParanoid" id="A0A409Y933"/>
<evidence type="ECO:0000256" key="1">
    <source>
        <dbReference type="SAM" id="MobiDB-lite"/>
    </source>
</evidence>
<dbReference type="EMBL" id="NHTK01001351">
    <property type="protein sequence ID" value="PPQ99622.1"/>
    <property type="molecule type" value="Genomic_DNA"/>
</dbReference>
<proteinExistence type="predicted"/>
<sequence length="255" mass="28690">MSRITVNNVNYTEINGTYISTVNQNIVRRINVGNMEEVHVTEDIIQTEQLIIDEDQNDEQSVSNTNLELAIAGGPSETTAFDLLGTVDPNTLADLIEAGKLQVSNGKKSKSSRRGSSGPSSSSSSAPRQESRPEDVPHIKYLQNFGDIEHQHKEFVTDDHNSMFFDNAKNAIKAASEAGEGQHLRAYSAETTRHTMRVNGNYINPNIRSKKINGTYEETRDEHHEINERSYNVKNVSFNQHTRIETVYTQHTERD</sequence>
<evidence type="ECO:0000313" key="3">
    <source>
        <dbReference type="Proteomes" id="UP000284842"/>
    </source>
</evidence>
<gene>
    <name evidence="2" type="ORF">CVT24_005200</name>
</gene>
<dbReference type="Proteomes" id="UP000284842">
    <property type="component" value="Unassembled WGS sequence"/>
</dbReference>
<protein>
    <submittedName>
        <fullName evidence="2">Uncharacterized protein</fullName>
    </submittedName>
</protein>
<comment type="caution">
    <text evidence="2">The sequence shown here is derived from an EMBL/GenBank/DDBJ whole genome shotgun (WGS) entry which is preliminary data.</text>
</comment>
<reference evidence="2 3" key="1">
    <citation type="journal article" date="2018" name="Evol. Lett.">
        <title>Horizontal gene cluster transfer increased hallucinogenic mushroom diversity.</title>
        <authorList>
            <person name="Reynolds H.T."/>
            <person name="Vijayakumar V."/>
            <person name="Gluck-Thaler E."/>
            <person name="Korotkin H.B."/>
            <person name="Matheny P.B."/>
            <person name="Slot J.C."/>
        </authorList>
    </citation>
    <scope>NUCLEOTIDE SEQUENCE [LARGE SCALE GENOMIC DNA]</scope>
    <source>
        <strain evidence="2 3">2629</strain>
    </source>
</reference>